<dbReference type="PANTHER" id="PTHR30576:SF20">
    <property type="entry name" value="QUINOVOSAMINEPHOSPHOTRANSFERAE-RELATED"/>
    <property type="match status" value="1"/>
</dbReference>
<evidence type="ECO:0000313" key="4">
    <source>
        <dbReference type="EMBL" id="GAA4268746.1"/>
    </source>
</evidence>
<protein>
    <submittedName>
        <fullName evidence="4">Sugar transferase</fullName>
    </submittedName>
</protein>
<dbReference type="PANTHER" id="PTHR30576">
    <property type="entry name" value="COLANIC BIOSYNTHESIS UDP-GLUCOSE LIPID CARRIER TRANSFERASE"/>
    <property type="match status" value="1"/>
</dbReference>
<reference evidence="5" key="1">
    <citation type="journal article" date="2019" name="Int. J. Syst. Evol. Microbiol.">
        <title>The Global Catalogue of Microorganisms (GCM) 10K type strain sequencing project: providing services to taxonomists for standard genome sequencing and annotation.</title>
        <authorList>
            <consortium name="The Broad Institute Genomics Platform"/>
            <consortium name="The Broad Institute Genome Sequencing Center for Infectious Disease"/>
            <person name="Wu L."/>
            <person name="Ma J."/>
        </authorList>
    </citation>
    <scope>NUCLEOTIDE SEQUENCE [LARGE SCALE GENOMIC DNA]</scope>
    <source>
        <strain evidence="5">JCM 17452</strain>
    </source>
</reference>
<sequence>MKKRDIIFKRIFDFCFSLIGLTFLGPFILILIIISFFDTKQKGIFTQKRVGQNGKLFSIYKITTLKEFSNGLKGSTEIGQFLRGTKLDELPQLFNVLKGDMSFVGPRPDVEGYADKLIGDDRIILTLKPGITGLATIHFKNEEQILDAQDNPDNYNKNVIWPKKVQLNKKYLSDYSFFLDLKIILKTVF</sequence>
<keyword evidence="2" id="KW-1133">Transmembrane helix</keyword>
<gene>
    <name evidence="4" type="ORF">GCM10022257_08470</name>
</gene>
<dbReference type="Proteomes" id="UP001500027">
    <property type="component" value="Unassembled WGS sequence"/>
</dbReference>
<dbReference type="Pfam" id="PF02397">
    <property type="entry name" value="Bac_transf"/>
    <property type="match status" value="1"/>
</dbReference>
<keyword evidence="2" id="KW-0812">Transmembrane</keyword>
<keyword evidence="5" id="KW-1185">Reference proteome</keyword>
<evidence type="ECO:0000259" key="3">
    <source>
        <dbReference type="Pfam" id="PF02397"/>
    </source>
</evidence>
<proteinExistence type="inferred from homology"/>
<name>A0ABP8E928_9FLAO</name>
<dbReference type="InterPro" id="IPR003362">
    <property type="entry name" value="Bact_transf"/>
</dbReference>
<dbReference type="GO" id="GO:0016740">
    <property type="term" value="F:transferase activity"/>
    <property type="evidence" value="ECO:0007669"/>
    <property type="project" value="UniProtKB-KW"/>
</dbReference>
<evidence type="ECO:0000256" key="1">
    <source>
        <dbReference type="ARBA" id="ARBA00006464"/>
    </source>
</evidence>
<comment type="similarity">
    <text evidence="1">Belongs to the bacterial sugar transferase family.</text>
</comment>
<keyword evidence="2" id="KW-0472">Membrane</keyword>
<feature type="transmembrane region" description="Helical" evidence="2">
    <location>
        <begin position="12"/>
        <end position="37"/>
    </location>
</feature>
<feature type="domain" description="Bacterial sugar transferase" evidence="3">
    <location>
        <begin position="9"/>
        <end position="188"/>
    </location>
</feature>
<comment type="caution">
    <text evidence="4">The sequence shown here is derived from an EMBL/GenBank/DDBJ whole genome shotgun (WGS) entry which is preliminary data.</text>
</comment>
<organism evidence="4 5">
    <name type="scientific">Hyunsoonleella aestuarii</name>
    <dbReference type="NCBI Taxonomy" id="912802"/>
    <lineage>
        <taxon>Bacteria</taxon>
        <taxon>Pseudomonadati</taxon>
        <taxon>Bacteroidota</taxon>
        <taxon>Flavobacteriia</taxon>
        <taxon>Flavobacteriales</taxon>
        <taxon>Flavobacteriaceae</taxon>
    </lineage>
</organism>
<keyword evidence="4" id="KW-0808">Transferase</keyword>
<evidence type="ECO:0000256" key="2">
    <source>
        <dbReference type="SAM" id="Phobius"/>
    </source>
</evidence>
<dbReference type="RefSeq" id="WP_246046787.1">
    <property type="nucleotide sequence ID" value="NZ_BAABAV010000001.1"/>
</dbReference>
<accession>A0ABP8E928</accession>
<evidence type="ECO:0000313" key="5">
    <source>
        <dbReference type="Proteomes" id="UP001500027"/>
    </source>
</evidence>
<dbReference type="EMBL" id="BAABAV010000001">
    <property type="protein sequence ID" value="GAA4268746.1"/>
    <property type="molecule type" value="Genomic_DNA"/>
</dbReference>